<dbReference type="EMBL" id="BPLR01015950">
    <property type="protein sequence ID" value="GIY79983.1"/>
    <property type="molecule type" value="Genomic_DNA"/>
</dbReference>
<dbReference type="Proteomes" id="UP001054945">
    <property type="component" value="Unassembled WGS sequence"/>
</dbReference>
<sequence>MIRPISNRQLSPDCRILHTQKAATYLIAPPGSGVPILTNTIASPSPMLSADASGCSLLPRLPDVRRSARKLIVSQKEAFSLLNEFSLHVTTVKRNLILEKFLGDRFRQQRSRCVARSGKKDKRGSCLSGIFHGF</sequence>
<comment type="caution">
    <text evidence="1">The sequence shown here is derived from an EMBL/GenBank/DDBJ whole genome shotgun (WGS) entry which is preliminary data.</text>
</comment>
<protein>
    <submittedName>
        <fullName evidence="1">Uncharacterized protein</fullName>
    </submittedName>
</protein>
<proteinExistence type="predicted"/>
<organism evidence="1 2">
    <name type="scientific">Caerostris extrusa</name>
    <name type="common">Bark spider</name>
    <name type="synonym">Caerostris bankana</name>
    <dbReference type="NCBI Taxonomy" id="172846"/>
    <lineage>
        <taxon>Eukaryota</taxon>
        <taxon>Metazoa</taxon>
        <taxon>Ecdysozoa</taxon>
        <taxon>Arthropoda</taxon>
        <taxon>Chelicerata</taxon>
        <taxon>Arachnida</taxon>
        <taxon>Araneae</taxon>
        <taxon>Araneomorphae</taxon>
        <taxon>Entelegynae</taxon>
        <taxon>Araneoidea</taxon>
        <taxon>Araneidae</taxon>
        <taxon>Caerostris</taxon>
    </lineage>
</organism>
<dbReference type="AlphaFoldDB" id="A0AAV4WED8"/>
<evidence type="ECO:0000313" key="2">
    <source>
        <dbReference type="Proteomes" id="UP001054945"/>
    </source>
</evidence>
<reference evidence="1 2" key="1">
    <citation type="submission" date="2021-06" db="EMBL/GenBank/DDBJ databases">
        <title>Caerostris extrusa draft genome.</title>
        <authorList>
            <person name="Kono N."/>
            <person name="Arakawa K."/>
        </authorList>
    </citation>
    <scope>NUCLEOTIDE SEQUENCE [LARGE SCALE GENOMIC DNA]</scope>
</reference>
<accession>A0AAV4WED8</accession>
<evidence type="ECO:0000313" key="1">
    <source>
        <dbReference type="EMBL" id="GIY79983.1"/>
    </source>
</evidence>
<gene>
    <name evidence="1" type="ORF">CEXT_179721</name>
</gene>
<name>A0AAV4WED8_CAEEX</name>
<keyword evidence="2" id="KW-1185">Reference proteome</keyword>